<evidence type="ECO:0000256" key="1">
    <source>
        <dbReference type="ARBA" id="ARBA00009156"/>
    </source>
</evidence>
<dbReference type="GO" id="GO:0016773">
    <property type="term" value="F:phosphotransferase activity, alcohol group as acceptor"/>
    <property type="evidence" value="ECO:0007669"/>
    <property type="project" value="InterPro"/>
</dbReference>
<dbReference type="InterPro" id="IPR018483">
    <property type="entry name" value="Carb_kinase_FGGY_CS"/>
</dbReference>
<dbReference type="AlphaFoldDB" id="A0A8J6TJJ9"/>
<evidence type="ECO:0000313" key="7">
    <source>
        <dbReference type="EMBL" id="MBC8336555.1"/>
    </source>
</evidence>
<dbReference type="PIRSF" id="PIRSF000538">
    <property type="entry name" value="GlpK"/>
    <property type="match status" value="1"/>
</dbReference>
<feature type="domain" description="Carbohydrate kinase FGGY N-terminal" evidence="5">
    <location>
        <begin position="5"/>
        <end position="237"/>
    </location>
</feature>
<dbReference type="Gene3D" id="3.30.420.40">
    <property type="match status" value="2"/>
</dbReference>
<feature type="domain" description="Carbohydrate kinase FGGY C-terminal" evidence="6">
    <location>
        <begin position="281"/>
        <end position="436"/>
    </location>
</feature>
<evidence type="ECO:0000259" key="6">
    <source>
        <dbReference type="Pfam" id="PF02782"/>
    </source>
</evidence>
<keyword evidence="3 4" id="KW-0418">Kinase</keyword>
<comment type="similarity">
    <text evidence="1 4">Belongs to the FGGY kinase family.</text>
</comment>
<dbReference type="Pfam" id="PF02782">
    <property type="entry name" value="FGGY_C"/>
    <property type="match status" value="1"/>
</dbReference>
<dbReference type="PROSITE" id="PS00445">
    <property type="entry name" value="FGGY_KINASES_2"/>
    <property type="match status" value="1"/>
</dbReference>
<dbReference type="EMBL" id="JACNJN010000171">
    <property type="protein sequence ID" value="MBC8336555.1"/>
    <property type="molecule type" value="Genomic_DNA"/>
</dbReference>
<dbReference type="InterPro" id="IPR018484">
    <property type="entry name" value="FGGY_N"/>
</dbReference>
<dbReference type="Pfam" id="PF00370">
    <property type="entry name" value="FGGY_N"/>
    <property type="match status" value="1"/>
</dbReference>
<name>A0A8J6TJJ9_9CHLR</name>
<accession>A0A8J6TJJ9</accession>
<dbReference type="GO" id="GO:0005975">
    <property type="term" value="P:carbohydrate metabolic process"/>
    <property type="evidence" value="ECO:0007669"/>
    <property type="project" value="InterPro"/>
</dbReference>
<evidence type="ECO:0000256" key="2">
    <source>
        <dbReference type="ARBA" id="ARBA00022679"/>
    </source>
</evidence>
<organism evidence="7 8">
    <name type="scientific">Candidatus Desulfolinea nitratireducens</name>
    <dbReference type="NCBI Taxonomy" id="2841698"/>
    <lineage>
        <taxon>Bacteria</taxon>
        <taxon>Bacillati</taxon>
        <taxon>Chloroflexota</taxon>
        <taxon>Anaerolineae</taxon>
        <taxon>Anaerolineales</taxon>
        <taxon>Anaerolineales incertae sedis</taxon>
        <taxon>Candidatus Desulfolinea</taxon>
    </lineage>
</organism>
<sequence length="488" mass="52551">MNPLIVGLDLGTTLCKASAFELDGMLVESTQKGIKTYRPHPGWAEQDPMEWRNAIIDVLAELATKLGQYAARIEAIGVSCHGPGVITTDANFNPLGHCPIWQDQRAAGLIDELIRQVGEDWIGLGTPESSFGVQLYWAILNKPQMLEQAAHLFDVKGYLLANLTGRAVDEPSSSPGGANVHQSLFETLGVELGLLAKSTPSLSVVGNLTPEIRDKTSLPSTAKVVAGLNDGAAATLGAGIIDLGQGIVSLSTNGVMRATIQRRLPGATLRAKSMFCYSYVDDMYITGGMTKCGGDSVKWLIENFYRGYENDPRVFAKIETEASLSPIGANGVTFMPYLIGMGTPSPTKVAQGAFFGLGRHHERADFARAVLEGTVFALKDIGETFDNLGISWDHLSFTGGGSKNSVWRQIVADILGKPLSGAHSDSVLGVALVAATGVGLFETIKDAVQAMLSKKFYVEPLEKNIERYEQIYAKYKRIKKVIKEIADI</sequence>
<keyword evidence="2 4" id="KW-0808">Transferase</keyword>
<dbReference type="InterPro" id="IPR043129">
    <property type="entry name" value="ATPase_NBD"/>
</dbReference>
<protein>
    <recommendedName>
        <fullName evidence="9">Carbohydrate kinase</fullName>
    </recommendedName>
</protein>
<evidence type="ECO:0000313" key="8">
    <source>
        <dbReference type="Proteomes" id="UP000614469"/>
    </source>
</evidence>
<dbReference type="PANTHER" id="PTHR43095:SF2">
    <property type="entry name" value="GLUCONOKINASE"/>
    <property type="match status" value="1"/>
</dbReference>
<dbReference type="SUPFAM" id="SSF53067">
    <property type="entry name" value="Actin-like ATPase domain"/>
    <property type="match status" value="2"/>
</dbReference>
<evidence type="ECO:0000259" key="5">
    <source>
        <dbReference type="Pfam" id="PF00370"/>
    </source>
</evidence>
<dbReference type="InterPro" id="IPR018485">
    <property type="entry name" value="FGGY_C"/>
</dbReference>
<evidence type="ECO:0000256" key="4">
    <source>
        <dbReference type="RuleBase" id="RU003733"/>
    </source>
</evidence>
<dbReference type="InterPro" id="IPR000577">
    <property type="entry name" value="Carb_kinase_FGGY"/>
</dbReference>
<evidence type="ECO:0000256" key="3">
    <source>
        <dbReference type="ARBA" id="ARBA00022777"/>
    </source>
</evidence>
<evidence type="ECO:0008006" key="9">
    <source>
        <dbReference type="Google" id="ProtNLM"/>
    </source>
</evidence>
<gene>
    <name evidence="7" type="ORF">H8E29_14935</name>
</gene>
<dbReference type="PANTHER" id="PTHR43095">
    <property type="entry name" value="SUGAR KINASE"/>
    <property type="match status" value="1"/>
</dbReference>
<comment type="caution">
    <text evidence="7">The sequence shown here is derived from an EMBL/GenBank/DDBJ whole genome shotgun (WGS) entry which is preliminary data.</text>
</comment>
<dbReference type="InterPro" id="IPR050406">
    <property type="entry name" value="FGGY_Carb_Kinase"/>
</dbReference>
<reference evidence="7 8" key="1">
    <citation type="submission" date="2020-08" db="EMBL/GenBank/DDBJ databases">
        <title>Bridging the membrane lipid divide: bacteria of the FCB group superphylum have the potential to synthesize archaeal ether lipids.</title>
        <authorList>
            <person name="Villanueva L."/>
            <person name="Von Meijenfeldt F.A.B."/>
            <person name="Westbye A.B."/>
            <person name="Yadav S."/>
            <person name="Hopmans E.C."/>
            <person name="Dutilh B.E."/>
            <person name="Sinninghe Damste J.S."/>
        </authorList>
    </citation>
    <scope>NUCLEOTIDE SEQUENCE [LARGE SCALE GENOMIC DNA]</scope>
    <source>
        <strain evidence="7">NIOZ-UU36</strain>
    </source>
</reference>
<dbReference type="GO" id="GO:0016301">
    <property type="term" value="F:kinase activity"/>
    <property type="evidence" value="ECO:0007669"/>
    <property type="project" value="UniProtKB-KW"/>
</dbReference>
<dbReference type="Proteomes" id="UP000614469">
    <property type="component" value="Unassembled WGS sequence"/>
</dbReference>
<proteinExistence type="inferred from homology"/>